<sequence length="71" mass="8042">MAFNTLADLTVFDRRITQGSQEGGRFQLLLCVYLLDYHLFVIKPFQQVPAAMAYGAFLDFYAAIIDYLCGP</sequence>
<evidence type="ECO:0000313" key="2">
    <source>
        <dbReference type="Proteomes" id="UP000278351"/>
    </source>
</evidence>
<protein>
    <submittedName>
        <fullName evidence="1">Uncharacterized protein</fullName>
    </submittedName>
</protein>
<dbReference type="EMBL" id="RPDH01000002">
    <property type="protein sequence ID" value="RPE09672.1"/>
    <property type="molecule type" value="Genomic_DNA"/>
</dbReference>
<dbReference type="AlphaFoldDB" id="A0A3N4PLW4"/>
<comment type="caution">
    <text evidence="1">The sequence shown here is derived from an EMBL/GenBank/DDBJ whole genome shotgun (WGS) entry which is preliminary data.</text>
</comment>
<accession>A0A3N4PLW4</accession>
<reference evidence="1 2" key="1">
    <citation type="submission" date="2018-11" db="EMBL/GenBank/DDBJ databases">
        <title>Chitinophaga lutea sp.nov., isolate from arsenic contaminated soil.</title>
        <authorList>
            <person name="Zong Y."/>
        </authorList>
    </citation>
    <scope>NUCLEOTIDE SEQUENCE [LARGE SCALE GENOMIC DNA]</scope>
    <source>
        <strain evidence="1 2">ZY74</strain>
    </source>
</reference>
<organism evidence="1 2">
    <name type="scientific">Chitinophaga lutea</name>
    <dbReference type="NCBI Taxonomy" id="2488634"/>
    <lineage>
        <taxon>Bacteria</taxon>
        <taxon>Pseudomonadati</taxon>
        <taxon>Bacteroidota</taxon>
        <taxon>Chitinophagia</taxon>
        <taxon>Chitinophagales</taxon>
        <taxon>Chitinophagaceae</taxon>
        <taxon>Chitinophaga</taxon>
    </lineage>
</organism>
<name>A0A3N4PLW4_9BACT</name>
<evidence type="ECO:0000313" key="1">
    <source>
        <dbReference type="EMBL" id="RPE09672.1"/>
    </source>
</evidence>
<dbReference type="Proteomes" id="UP000278351">
    <property type="component" value="Unassembled WGS sequence"/>
</dbReference>
<proteinExistence type="predicted"/>
<keyword evidence="2" id="KW-1185">Reference proteome</keyword>
<gene>
    <name evidence="1" type="ORF">EGT74_22100</name>
</gene>